<dbReference type="InterPro" id="IPR011977">
    <property type="entry name" value="Pept_M3B_clade3"/>
</dbReference>
<dbReference type="InterPro" id="IPR001567">
    <property type="entry name" value="Pept_M3A_M3B_dom"/>
</dbReference>
<proteinExistence type="inferred from homology"/>
<feature type="coiled-coil region" evidence="7">
    <location>
        <begin position="25"/>
        <end position="52"/>
    </location>
</feature>
<comment type="similarity">
    <text evidence="6">Belongs to the peptidase M3 family.</text>
</comment>
<evidence type="ECO:0000259" key="9">
    <source>
        <dbReference type="Pfam" id="PF08439"/>
    </source>
</evidence>
<dbReference type="AlphaFoldDB" id="A0A385YWI0"/>
<keyword evidence="5 6" id="KW-0482">Metalloprotease</keyword>
<keyword evidence="1 6" id="KW-0645">Protease</keyword>
<dbReference type="SUPFAM" id="SSF55486">
    <property type="entry name" value="Metalloproteases ('zincins'), catalytic domain"/>
    <property type="match status" value="1"/>
</dbReference>
<evidence type="ECO:0000256" key="6">
    <source>
        <dbReference type="RuleBase" id="RU003435"/>
    </source>
</evidence>
<keyword evidence="4 6" id="KW-0862">Zinc</keyword>
<dbReference type="Pfam" id="PF01432">
    <property type="entry name" value="Peptidase_M3"/>
    <property type="match status" value="1"/>
</dbReference>
<dbReference type="Proteomes" id="UP000265725">
    <property type="component" value="Chromosome"/>
</dbReference>
<dbReference type="InterPro" id="IPR042088">
    <property type="entry name" value="OligoPept_F_C"/>
</dbReference>
<evidence type="ECO:0000256" key="4">
    <source>
        <dbReference type="ARBA" id="ARBA00022833"/>
    </source>
</evidence>
<dbReference type="NCBIfam" id="TIGR02290">
    <property type="entry name" value="M3_fam_3"/>
    <property type="match status" value="1"/>
</dbReference>
<dbReference type="CDD" id="cd09607">
    <property type="entry name" value="M3B_PepF"/>
    <property type="match status" value="1"/>
</dbReference>
<evidence type="ECO:0000256" key="3">
    <source>
        <dbReference type="ARBA" id="ARBA00022801"/>
    </source>
</evidence>
<gene>
    <name evidence="10" type="ORF">D3873_10485</name>
</gene>
<dbReference type="InterPro" id="IPR001333">
    <property type="entry name" value="Peptidase_M32_Taq"/>
</dbReference>
<feature type="domain" description="Peptidase M3A/M3B catalytic" evidence="8">
    <location>
        <begin position="207"/>
        <end position="583"/>
    </location>
</feature>
<evidence type="ECO:0000256" key="2">
    <source>
        <dbReference type="ARBA" id="ARBA00022723"/>
    </source>
</evidence>
<dbReference type="OrthoDB" id="9769691at2"/>
<organism evidence="10 11">
    <name type="scientific">Paenisporosarcina cavernae</name>
    <dbReference type="NCBI Taxonomy" id="2320858"/>
    <lineage>
        <taxon>Bacteria</taxon>
        <taxon>Bacillati</taxon>
        <taxon>Bacillota</taxon>
        <taxon>Bacilli</taxon>
        <taxon>Bacillales</taxon>
        <taxon>Caryophanaceae</taxon>
        <taxon>Paenisporosarcina</taxon>
    </lineage>
</organism>
<evidence type="ECO:0000259" key="8">
    <source>
        <dbReference type="Pfam" id="PF01432"/>
    </source>
</evidence>
<dbReference type="KEGG" id="paek:D3873_10485"/>
<feature type="domain" description="Oligopeptidase F N-terminal" evidence="9">
    <location>
        <begin position="123"/>
        <end position="186"/>
    </location>
</feature>
<dbReference type="Gene3D" id="1.10.1370.20">
    <property type="entry name" value="Oligoendopeptidase f, C-terminal domain"/>
    <property type="match status" value="1"/>
</dbReference>
<sequence length="601" mass="68513">MGDFLMVTYSEKWDVNTFFSGGSDSPQLKEHLQNLRKEITEYEKKAKNLQIPSSADDAATLAEIIEATASVEKNLDQASSVIGCFVAQDTEDKKATLLQSEMSALYAKFSTSFQLVQQTMSKTDDVVWEKLMESNDLKNFAFVLNEWKMWTAERLSEKEEQLITALGVDGYHGWGQLYDMLVSDVRITMTIDGETKSYSVGQASNLSSHEDPAVRKEAHDLLEKAWAEKEEFFAKTLNHLGGFRLATYEKRGWDSVLKEPLMINRMSEETLKAMWGAIAAHKSLFVDYMNRKAEMLGVENLNWYDLDAPVSSANSKVNYQEGAEFILKHFKKFGPELESFSRGAFEKEWIEAEDRDNKRPGGFCTYMPLDQESRIFMTYSGTMSNVATLAHELGHAFHSYAMKDVHWMNTNYAMGVAETASTFAEMIVADASVKEASSKEEKIALLEDKIQRSVALFMNIYARFLFETRFYEERKEGIVSAERLNTLMEEAQREAFGDALGDVHPHFWASKLHFYITGVPFYNFPYTFGYLFSLSIYAKAKEEGTAFESKYIDLLKDTASMTVEDLAMKHLQEDITQLAFWEKGIALCEEDVTEFLSLTKK</sequence>
<protein>
    <submittedName>
        <fullName evidence="10">M3 family oligoendopeptidase</fullName>
    </submittedName>
</protein>
<dbReference type="GO" id="GO:0046872">
    <property type="term" value="F:metal ion binding"/>
    <property type="evidence" value="ECO:0007669"/>
    <property type="project" value="UniProtKB-UniRule"/>
</dbReference>
<keyword evidence="11" id="KW-1185">Reference proteome</keyword>
<reference evidence="11" key="1">
    <citation type="submission" date="2018-09" db="EMBL/GenBank/DDBJ databases">
        <authorList>
            <person name="Zhu H."/>
        </authorList>
    </citation>
    <scope>NUCLEOTIDE SEQUENCE [LARGE SCALE GENOMIC DNA]</scope>
    <source>
        <strain evidence="11">K2R23-3</strain>
    </source>
</reference>
<keyword evidence="7" id="KW-0175">Coiled coil</keyword>
<dbReference type="GO" id="GO:0004181">
    <property type="term" value="F:metallocarboxypeptidase activity"/>
    <property type="evidence" value="ECO:0007669"/>
    <property type="project" value="InterPro"/>
</dbReference>
<dbReference type="InterPro" id="IPR013647">
    <property type="entry name" value="OligopepF_N_dom"/>
</dbReference>
<keyword evidence="2 6" id="KW-0479">Metal-binding</keyword>
<accession>A0A385YWI0</accession>
<keyword evidence="3 6" id="KW-0378">Hydrolase</keyword>
<dbReference type="EMBL" id="CP032418">
    <property type="protein sequence ID" value="AYC30257.1"/>
    <property type="molecule type" value="Genomic_DNA"/>
</dbReference>
<dbReference type="PANTHER" id="PTHR34217">
    <property type="entry name" value="METAL-DEPENDENT CARBOXYPEPTIDASE"/>
    <property type="match status" value="1"/>
</dbReference>
<name>A0A385YWI0_9BACL</name>
<dbReference type="Gene3D" id="1.20.140.70">
    <property type="entry name" value="Oligopeptidase f, N-terminal domain"/>
    <property type="match status" value="1"/>
</dbReference>
<evidence type="ECO:0000313" key="11">
    <source>
        <dbReference type="Proteomes" id="UP000265725"/>
    </source>
</evidence>
<evidence type="ECO:0000313" key="10">
    <source>
        <dbReference type="EMBL" id="AYC30257.1"/>
    </source>
</evidence>
<evidence type="ECO:0000256" key="7">
    <source>
        <dbReference type="SAM" id="Coils"/>
    </source>
</evidence>
<dbReference type="GO" id="GO:0004222">
    <property type="term" value="F:metalloendopeptidase activity"/>
    <property type="evidence" value="ECO:0007669"/>
    <property type="project" value="InterPro"/>
</dbReference>
<comment type="cofactor">
    <cofactor evidence="6">
        <name>Zn(2+)</name>
        <dbReference type="ChEBI" id="CHEBI:29105"/>
    </cofactor>
    <text evidence="6">Binds 1 zinc ion.</text>
</comment>
<evidence type="ECO:0000256" key="5">
    <source>
        <dbReference type="ARBA" id="ARBA00023049"/>
    </source>
</evidence>
<dbReference type="Pfam" id="PF08439">
    <property type="entry name" value="Peptidase_M3_N"/>
    <property type="match status" value="1"/>
</dbReference>
<dbReference type="InterPro" id="IPR034006">
    <property type="entry name" value="M3B_PepF_2"/>
</dbReference>
<dbReference type="PANTHER" id="PTHR34217:SF1">
    <property type="entry name" value="CARBOXYPEPTIDASE 1"/>
    <property type="match status" value="1"/>
</dbReference>
<evidence type="ECO:0000256" key="1">
    <source>
        <dbReference type="ARBA" id="ARBA00022670"/>
    </source>
</evidence>
<dbReference type="GO" id="GO:0006508">
    <property type="term" value="P:proteolysis"/>
    <property type="evidence" value="ECO:0007669"/>
    <property type="project" value="UniProtKB-KW"/>
</dbReference>